<comment type="caution">
    <text evidence="2">The sequence shown here is derived from an EMBL/GenBank/DDBJ whole genome shotgun (WGS) entry which is preliminary data.</text>
</comment>
<dbReference type="CDD" id="cd04301">
    <property type="entry name" value="NAT_SF"/>
    <property type="match status" value="1"/>
</dbReference>
<proteinExistence type="predicted"/>
<reference evidence="2 3" key="1">
    <citation type="submission" date="2023-07" db="EMBL/GenBank/DDBJ databases">
        <title>Sorghum-associated microbial communities from plants grown in Nebraska, USA.</title>
        <authorList>
            <person name="Schachtman D."/>
        </authorList>
    </citation>
    <scope>NUCLEOTIDE SEQUENCE [LARGE SCALE GENOMIC DNA]</scope>
    <source>
        <strain evidence="2 3">4138</strain>
    </source>
</reference>
<gene>
    <name evidence="2" type="ORF">J2W69_002758</name>
</gene>
<feature type="domain" description="N-acetyltransferase" evidence="1">
    <location>
        <begin position="6"/>
        <end position="188"/>
    </location>
</feature>
<dbReference type="Pfam" id="PF00583">
    <property type="entry name" value="Acetyltransf_1"/>
    <property type="match status" value="1"/>
</dbReference>
<keyword evidence="3" id="KW-1185">Reference proteome</keyword>
<dbReference type="EMBL" id="JAVDWR010000009">
    <property type="protein sequence ID" value="MDR7121801.1"/>
    <property type="molecule type" value="Genomic_DNA"/>
</dbReference>
<organism evidence="2 3">
    <name type="scientific">Rheinheimera soli</name>
    <dbReference type="NCBI Taxonomy" id="443616"/>
    <lineage>
        <taxon>Bacteria</taxon>
        <taxon>Pseudomonadati</taxon>
        <taxon>Pseudomonadota</taxon>
        <taxon>Gammaproteobacteria</taxon>
        <taxon>Chromatiales</taxon>
        <taxon>Chromatiaceae</taxon>
        <taxon>Rheinheimera</taxon>
    </lineage>
</organism>
<evidence type="ECO:0000313" key="3">
    <source>
        <dbReference type="Proteomes" id="UP001257909"/>
    </source>
</evidence>
<protein>
    <submittedName>
        <fullName evidence="2">Ribosomal protein S18 acetylase RimI-like enzyme</fullName>
    </submittedName>
</protein>
<dbReference type="PROSITE" id="PS51186">
    <property type="entry name" value="GNAT"/>
    <property type="match status" value="1"/>
</dbReference>
<accession>A0ABU1W1I3</accession>
<name>A0ABU1W1I3_9GAMM</name>
<evidence type="ECO:0000259" key="1">
    <source>
        <dbReference type="PROSITE" id="PS51186"/>
    </source>
</evidence>
<evidence type="ECO:0000313" key="2">
    <source>
        <dbReference type="EMBL" id="MDR7121801.1"/>
    </source>
</evidence>
<dbReference type="InterPro" id="IPR000182">
    <property type="entry name" value="GNAT_dom"/>
</dbReference>
<dbReference type="Gene3D" id="3.40.630.30">
    <property type="match status" value="1"/>
</dbReference>
<sequence length="188" mass="21271">MFSTAIQYRPLQLQDYAALLQLANQVHGDGYLDQQSLAYYHQLSIKQGIDASFVAYADQQLVGFRLCWAAGQWQPDQWCSTELWQTSIADTCYFKCNTIAPHWQGHGIGGELMNRSIAALKQQGAKAGVAHLWRQSPGNAAVKYFTKQGGQLVKIHPDKWRQDSHNGYECVRCGFDCRCEAAEMIIYF</sequence>
<dbReference type="SUPFAM" id="SSF55729">
    <property type="entry name" value="Acyl-CoA N-acyltransferases (Nat)"/>
    <property type="match status" value="1"/>
</dbReference>
<dbReference type="RefSeq" id="WP_310279423.1">
    <property type="nucleotide sequence ID" value="NZ_JAVDWR010000009.1"/>
</dbReference>
<dbReference type="Proteomes" id="UP001257909">
    <property type="component" value="Unassembled WGS sequence"/>
</dbReference>
<dbReference type="InterPro" id="IPR016181">
    <property type="entry name" value="Acyl_CoA_acyltransferase"/>
</dbReference>